<keyword evidence="1" id="KW-0175">Coiled coil</keyword>
<proteinExistence type="predicted"/>
<dbReference type="InterPro" id="IPR050445">
    <property type="entry name" value="Bact_polysacc_biosynth/exp"/>
</dbReference>
<reference evidence="4" key="1">
    <citation type="journal article" date="2013" name="Stand. Genomic Sci.">
        <title>Genome sequence of the Litoreibacter arenae type strain (DSM 19593(T)), a member of the Roseobacter clade isolated from sea sand.</title>
        <authorList>
            <person name="Riedel T."/>
            <person name="Fiebig A."/>
            <person name="Petersen J."/>
            <person name="Gronow S."/>
            <person name="Kyrpides N.C."/>
            <person name="Goker M."/>
            <person name="Klenk H.P."/>
        </authorList>
    </citation>
    <scope>NUCLEOTIDE SEQUENCE [LARGE SCALE GENOMIC DNA]</scope>
    <source>
        <strain evidence="4">DSM 19593</strain>
    </source>
</reference>
<evidence type="ECO:0000256" key="2">
    <source>
        <dbReference type="SAM" id="Phobius"/>
    </source>
</evidence>
<dbReference type="PANTHER" id="PTHR32309:SF13">
    <property type="entry name" value="FERRIC ENTEROBACTIN TRANSPORT PROTEIN FEPE"/>
    <property type="match status" value="1"/>
</dbReference>
<dbReference type="STRING" id="1123360.thalar_02335"/>
<keyword evidence="4" id="KW-1185">Reference proteome</keyword>
<dbReference type="OrthoDB" id="7800844at2"/>
<accession>S9QG39</accession>
<name>S9QG39_9RHOB</name>
<dbReference type="EMBL" id="AONI01000011">
    <property type="protein sequence ID" value="EPX78543.1"/>
    <property type="molecule type" value="Genomic_DNA"/>
</dbReference>
<dbReference type="PANTHER" id="PTHR32309">
    <property type="entry name" value="TYROSINE-PROTEIN KINASE"/>
    <property type="match status" value="1"/>
</dbReference>
<comment type="caution">
    <text evidence="3">The sequence shown here is derived from an EMBL/GenBank/DDBJ whole genome shotgun (WGS) entry which is preliminary data.</text>
</comment>
<keyword evidence="2" id="KW-0812">Transmembrane</keyword>
<dbReference type="GO" id="GO:0004713">
    <property type="term" value="F:protein tyrosine kinase activity"/>
    <property type="evidence" value="ECO:0007669"/>
    <property type="project" value="TreeGrafter"/>
</dbReference>
<feature type="coiled-coil region" evidence="1">
    <location>
        <begin position="184"/>
        <end position="211"/>
    </location>
</feature>
<evidence type="ECO:0000313" key="3">
    <source>
        <dbReference type="EMBL" id="EPX78543.1"/>
    </source>
</evidence>
<keyword evidence="2" id="KW-1133">Transmembrane helix</keyword>
<organism evidence="3 4">
    <name type="scientific">Litoreibacter arenae DSM 19593</name>
    <dbReference type="NCBI Taxonomy" id="1123360"/>
    <lineage>
        <taxon>Bacteria</taxon>
        <taxon>Pseudomonadati</taxon>
        <taxon>Pseudomonadota</taxon>
        <taxon>Alphaproteobacteria</taxon>
        <taxon>Rhodobacterales</taxon>
        <taxon>Roseobacteraceae</taxon>
        <taxon>Litoreibacter</taxon>
    </lineage>
</organism>
<dbReference type="AlphaFoldDB" id="S9QG39"/>
<evidence type="ECO:0000313" key="4">
    <source>
        <dbReference type="Proteomes" id="UP000015351"/>
    </source>
</evidence>
<feature type="transmembrane region" description="Helical" evidence="2">
    <location>
        <begin position="20"/>
        <end position="43"/>
    </location>
</feature>
<dbReference type="eggNOG" id="COG3524">
    <property type="taxonomic scope" value="Bacteria"/>
</dbReference>
<dbReference type="HOGENOM" id="CLU_027864_1_1_5"/>
<dbReference type="RefSeq" id="WP_021100890.1">
    <property type="nucleotide sequence ID" value="NZ_KE557307.1"/>
</dbReference>
<sequence>MNDIVEIAGPARMKLRHHRILNSFLLVVVAPMLLSAVYLWGFAKDQYISSMSFSVRTESLQSATDLLGGLSSITGSSSSDVDILTQYIASGDMVRLIESETDLVSVFSEEWPADFLFAYNPSGQFEDMLDYWNSNVLTHTENGIVTLSVRSYDAQASNRITLAIYEANRQLINRLSEEAHEDATRFSRDELEAAEDRLAAAREAMTGFRLQAQIVDPNATLEAQMRILTELQVQQAETFIQRDLLTRTAGTDDPRVHEVTRKIEALQAQIDIEKNKFGHGGQGQGQGQGGGDYATLFATYERLASDMLFAEEAYRSAQLAYNAALADAKRKARYLVAHVKPTVAEKSLYPKRLIQLFIVVLFVTLLWSVGLLIYYSIRDRR</sequence>
<evidence type="ECO:0000256" key="1">
    <source>
        <dbReference type="SAM" id="Coils"/>
    </source>
</evidence>
<keyword evidence="2" id="KW-0472">Membrane</keyword>
<gene>
    <name evidence="3" type="ORF">thalar_02335</name>
</gene>
<dbReference type="GO" id="GO:0005886">
    <property type="term" value="C:plasma membrane"/>
    <property type="evidence" value="ECO:0007669"/>
    <property type="project" value="TreeGrafter"/>
</dbReference>
<protein>
    <submittedName>
        <fullName evidence="3">Capsule polysaccharide export inner-membrane protein</fullName>
    </submittedName>
</protein>
<feature type="transmembrane region" description="Helical" evidence="2">
    <location>
        <begin position="353"/>
        <end position="375"/>
    </location>
</feature>
<dbReference type="Proteomes" id="UP000015351">
    <property type="component" value="Unassembled WGS sequence"/>
</dbReference>